<evidence type="ECO:0000256" key="1">
    <source>
        <dbReference type="SAM" id="MobiDB-lite"/>
    </source>
</evidence>
<gene>
    <name evidence="2" type="ORF">OUZ56_029774</name>
</gene>
<evidence type="ECO:0000313" key="2">
    <source>
        <dbReference type="EMBL" id="KAK4037745.1"/>
    </source>
</evidence>
<organism evidence="2 3">
    <name type="scientific">Daphnia magna</name>
    <dbReference type="NCBI Taxonomy" id="35525"/>
    <lineage>
        <taxon>Eukaryota</taxon>
        <taxon>Metazoa</taxon>
        <taxon>Ecdysozoa</taxon>
        <taxon>Arthropoda</taxon>
        <taxon>Crustacea</taxon>
        <taxon>Branchiopoda</taxon>
        <taxon>Diplostraca</taxon>
        <taxon>Cladocera</taxon>
        <taxon>Anomopoda</taxon>
        <taxon>Daphniidae</taxon>
        <taxon>Daphnia</taxon>
    </lineage>
</organism>
<accession>A0ABR0B7T1</accession>
<comment type="caution">
    <text evidence="2">The sequence shown here is derived from an EMBL/GenBank/DDBJ whole genome shotgun (WGS) entry which is preliminary data.</text>
</comment>
<dbReference type="EMBL" id="JAOYFB010000040">
    <property type="protein sequence ID" value="KAK4037745.1"/>
    <property type="molecule type" value="Genomic_DNA"/>
</dbReference>
<feature type="compositionally biased region" description="Low complexity" evidence="1">
    <location>
        <begin position="98"/>
        <end position="123"/>
    </location>
</feature>
<feature type="region of interest" description="Disordered" evidence="1">
    <location>
        <begin position="90"/>
        <end position="137"/>
    </location>
</feature>
<protein>
    <submittedName>
        <fullName evidence="2">Uncharacterized protein</fullName>
    </submittedName>
</protein>
<name>A0ABR0B7T1_9CRUS</name>
<evidence type="ECO:0000313" key="3">
    <source>
        <dbReference type="Proteomes" id="UP001234178"/>
    </source>
</evidence>
<sequence>MPRNHQVNDIFQEFEVEAVLDRRVVLLDNRCTKVQYFFKYVGNSTKFYLSLCSMAAAVNEAGPADGSHSKGEPDGDALLYCEALLSSEASLSDDADPAESAGPTAEESGSSAESAGLPAEESGPSVESAGPPAKESV</sequence>
<dbReference type="Proteomes" id="UP001234178">
    <property type="component" value="Unassembled WGS sequence"/>
</dbReference>
<proteinExistence type="predicted"/>
<keyword evidence="3" id="KW-1185">Reference proteome</keyword>
<reference evidence="2 3" key="1">
    <citation type="journal article" date="2023" name="Nucleic Acids Res.">
        <title>The hologenome of Daphnia magna reveals possible DNA methylation and microbiome-mediated evolution of the host genome.</title>
        <authorList>
            <person name="Chaturvedi A."/>
            <person name="Li X."/>
            <person name="Dhandapani V."/>
            <person name="Marshall H."/>
            <person name="Kissane S."/>
            <person name="Cuenca-Cambronero M."/>
            <person name="Asole G."/>
            <person name="Calvet F."/>
            <person name="Ruiz-Romero M."/>
            <person name="Marangio P."/>
            <person name="Guigo R."/>
            <person name="Rago D."/>
            <person name="Mirbahai L."/>
            <person name="Eastwood N."/>
            <person name="Colbourne J.K."/>
            <person name="Zhou J."/>
            <person name="Mallon E."/>
            <person name="Orsini L."/>
        </authorList>
    </citation>
    <scope>NUCLEOTIDE SEQUENCE [LARGE SCALE GENOMIC DNA]</scope>
    <source>
        <strain evidence="2">LRV0_1</strain>
    </source>
</reference>